<dbReference type="PANTHER" id="PTHR21163:SF1">
    <property type="entry name" value="PROTEIN G12"/>
    <property type="match status" value="1"/>
</dbReference>
<accession>Q5QBK6</accession>
<evidence type="ECO:0000313" key="2">
    <source>
        <dbReference type="EMBL" id="AAV84218.1"/>
    </source>
</evidence>
<dbReference type="Pfam" id="PF06757">
    <property type="entry name" value="Ins_allergen_rp"/>
    <property type="match status" value="1"/>
</dbReference>
<evidence type="ECO:0000256" key="1">
    <source>
        <dbReference type="SAM" id="SignalP"/>
    </source>
</evidence>
<feature type="signal peptide" evidence="1">
    <location>
        <begin position="1"/>
        <end position="18"/>
    </location>
</feature>
<keyword evidence="1" id="KW-0732">Signal</keyword>
<dbReference type="EMBL" id="AY752805">
    <property type="protein sequence ID" value="AAV84218.1"/>
    <property type="molecule type" value="mRNA"/>
</dbReference>
<dbReference type="InterPro" id="IPR010629">
    <property type="entry name" value="Ins_allergen"/>
</dbReference>
<sequence length="203" mass="23441">MKFFSTLIALAFVALASANLQNDFEDLAKLVPGKEIAAVAEDYLKHDREFLKLVLYFKSKDFKNLWVDVFAEEYVHELVDYCEDHGVAAVESINYLADLLGLPHYPSLIKMNLRMIETRRTGGIAGFFKDVDALVPYTELKKAMDAKYVESADFKGFMDLVDVDRFDAFMKTNKNAQKFVKFLKDNKVDVNTYWNHLKDLFKH</sequence>
<dbReference type="AlphaFoldDB" id="Q5QBK6"/>
<name>Q5QBK6_CULSO</name>
<protein>
    <submittedName>
        <fullName evidence="2">Uncharacterized protein</fullName>
    </submittedName>
</protein>
<organism evidence="2">
    <name type="scientific">Culicoides sonorensis</name>
    <name type="common">Biting midge</name>
    <dbReference type="NCBI Taxonomy" id="179676"/>
    <lineage>
        <taxon>Eukaryota</taxon>
        <taxon>Metazoa</taxon>
        <taxon>Ecdysozoa</taxon>
        <taxon>Arthropoda</taxon>
        <taxon>Hexapoda</taxon>
        <taxon>Insecta</taxon>
        <taxon>Pterygota</taxon>
        <taxon>Neoptera</taxon>
        <taxon>Endopterygota</taxon>
        <taxon>Diptera</taxon>
        <taxon>Nematocera</taxon>
        <taxon>Chironomoidea</taxon>
        <taxon>Ceratopogonidae</taxon>
        <taxon>Ceratopogoninae</taxon>
        <taxon>Culicoides</taxon>
        <taxon>Monoculicoides</taxon>
    </lineage>
</organism>
<proteinExistence type="evidence at transcript level"/>
<dbReference type="PANTHER" id="PTHR21163">
    <property type="entry name" value="PROTEIN G12"/>
    <property type="match status" value="1"/>
</dbReference>
<reference evidence="2" key="1">
    <citation type="journal article" date="2005" name="Insect Mol. Biol.">
        <title>Midgut and salivary gland transcriptomes of the arbovirus vector Culicoides sonorensis (Diptera: Ceratopogonidae).</title>
        <authorList>
            <person name="Campbell C.L."/>
            <person name="Vandyke K.A."/>
            <person name="Letchworth G.J."/>
            <person name="Drolet B.S."/>
            <person name="Hanekamp T."/>
            <person name="Wilson W.C."/>
        </authorList>
    </citation>
    <scope>NUCLEOTIDE SEQUENCE</scope>
</reference>
<feature type="chain" id="PRO_5004260939" evidence="1">
    <location>
        <begin position="19"/>
        <end position="203"/>
    </location>
</feature>